<evidence type="ECO:0000313" key="1">
    <source>
        <dbReference type="EMBL" id="VAW96270.1"/>
    </source>
</evidence>
<dbReference type="AlphaFoldDB" id="A0A3B1A3X6"/>
<evidence type="ECO:0008006" key="2">
    <source>
        <dbReference type="Google" id="ProtNLM"/>
    </source>
</evidence>
<proteinExistence type="predicted"/>
<protein>
    <recommendedName>
        <fullName evidence="2">PEGA domain-containing protein</fullName>
    </recommendedName>
</protein>
<reference evidence="1" key="1">
    <citation type="submission" date="2018-06" db="EMBL/GenBank/DDBJ databases">
        <authorList>
            <person name="Zhirakovskaya E."/>
        </authorList>
    </citation>
    <scope>NUCLEOTIDE SEQUENCE</scope>
</reference>
<accession>A0A3B1A3X6</accession>
<sequence>MIKILPIFMLLFALNGCAYIVNGKMVGVPVVTTPDGATLTVNNQTYISPATINVPRGKGDFTLLIEKEGFKSVEIVLNQSIDIALAGNALSFGPLGLAVDFISGYAYDIEPDVIKANLKGATVSKLDDGTLNLVLIDINDLPKQLALKIKKNRHYKSNKR</sequence>
<gene>
    <name evidence="1" type="ORF">MNBD_GAMMA22-1273</name>
</gene>
<organism evidence="1">
    <name type="scientific">hydrothermal vent metagenome</name>
    <dbReference type="NCBI Taxonomy" id="652676"/>
    <lineage>
        <taxon>unclassified sequences</taxon>
        <taxon>metagenomes</taxon>
        <taxon>ecological metagenomes</taxon>
    </lineage>
</organism>
<name>A0A3B1A3X6_9ZZZZ</name>
<dbReference type="EMBL" id="UOFS01000026">
    <property type="protein sequence ID" value="VAW96270.1"/>
    <property type="molecule type" value="Genomic_DNA"/>
</dbReference>